<protein>
    <submittedName>
        <fullName evidence="1">Uncharacterized protein</fullName>
    </submittedName>
</protein>
<dbReference type="RefSeq" id="WP_014659501.1">
    <property type="nucleotide sequence ID" value="NC_017735.1"/>
</dbReference>
<dbReference type="Proteomes" id="UP000005013">
    <property type="component" value="Chromosome"/>
</dbReference>
<evidence type="ECO:0000313" key="2">
    <source>
        <dbReference type="Proteomes" id="UP000005013"/>
    </source>
</evidence>
<dbReference type="KEGG" id="hcm:HCD_04960"/>
<dbReference type="AlphaFoldDB" id="I0ESS5"/>
<evidence type="ECO:0000313" key="1">
    <source>
        <dbReference type="EMBL" id="AFI05994.1"/>
    </source>
</evidence>
<dbReference type="InterPro" id="IPR007488">
    <property type="entry name" value="DUF535"/>
</dbReference>
<keyword evidence="2" id="KW-1185">Reference proteome</keyword>
<accession>I0ESS5</accession>
<gene>
    <name evidence="1" type="ordered locus">HCD_04960</name>
</gene>
<organism evidence="1 2">
    <name type="scientific">Helicobacter cetorum (strain ATCC BAA-540 / CCUG 52418 / MIT 99-5656)</name>
    <dbReference type="NCBI Taxonomy" id="1163745"/>
    <lineage>
        <taxon>Bacteria</taxon>
        <taxon>Pseudomonadati</taxon>
        <taxon>Campylobacterota</taxon>
        <taxon>Epsilonproteobacteria</taxon>
        <taxon>Campylobacterales</taxon>
        <taxon>Helicobacteraceae</taxon>
        <taxon>Helicobacter</taxon>
    </lineage>
</organism>
<sequence length="248" mass="30053">MPYNNTSRFLIAQKYFCDSRLTIDERRDLILKNLLFLQNIFIKIDKQPKSLTSAREVCFFETKGNNDDVYRFYFQIAYNRTFTEGFIETTICHIKNEQRNIICRSSMCLFENHWLITSVQGNKHYAYEEHIKFLTKNCYMQPHFLLIELQKIFTRLFKCDKTLGILNEFQASNEQHRQENDTRYIKDYDAFFKECKAEYITIGKKTYFNLLHTHKDLNDYPSKKRSFYRKRFNLLEMIENSVKNIFVV</sequence>
<dbReference type="Pfam" id="PF04393">
    <property type="entry name" value="DUF535"/>
    <property type="match status" value="1"/>
</dbReference>
<dbReference type="eggNOG" id="COG2990">
    <property type="taxonomic scope" value="Bacteria"/>
</dbReference>
<dbReference type="PANTHER" id="PTHR38785">
    <property type="entry name" value="HOMOLOG OF VIRK"/>
    <property type="match status" value="1"/>
</dbReference>
<proteinExistence type="predicted"/>
<reference evidence="1 2" key="1">
    <citation type="journal article" date="2013" name="PLoS ONE">
        <title>Sequence Divergence and Conservation in Genomes ofHelicobacter cetorum Strains from a Dolphin and a Whale.</title>
        <authorList>
            <person name="Kersulyte D."/>
            <person name="Rossi M."/>
            <person name="Berg D.E."/>
        </authorList>
    </citation>
    <scope>NUCLEOTIDE SEQUENCE [LARGE SCALE GENOMIC DNA]</scope>
    <source>
        <strain evidence="1 2">MIT 99-5656</strain>
    </source>
</reference>
<dbReference type="PANTHER" id="PTHR38785:SF1">
    <property type="entry name" value="HOMOLOG OF VIRK"/>
    <property type="match status" value="1"/>
</dbReference>
<dbReference type="EMBL" id="CP003481">
    <property type="protein sequence ID" value="AFI05994.1"/>
    <property type="molecule type" value="Genomic_DNA"/>
</dbReference>
<dbReference type="GO" id="GO:0006974">
    <property type="term" value="P:DNA damage response"/>
    <property type="evidence" value="ECO:0007669"/>
    <property type="project" value="TreeGrafter"/>
</dbReference>
<name>I0ESS5_HELCM</name>
<dbReference type="PATRIC" id="fig|1163745.3.peg.1048"/>
<dbReference type="OrthoDB" id="5322008at2"/>
<dbReference type="HOGENOM" id="CLU_1118955_0_0_7"/>